<organism evidence="5 6">
    <name type="scientific">Rubripirellula amarantea</name>
    <dbReference type="NCBI Taxonomy" id="2527999"/>
    <lineage>
        <taxon>Bacteria</taxon>
        <taxon>Pseudomonadati</taxon>
        <taxon>Planctomycetota</taxon>
        <taxon>Planctomycetia</taxon>
        <taxon>Pirellulales</taxon>
        <taxon>Pirellulaceae</taxon>
        <taxon>Rubripirellula</taxon>
    </lineage>
</organism>
<dbReference type="PANTHER" id="PTHR43434:SF1">
    <property type="entry name" value="PHOSPHOGLYCOLATE PHOSPHATASE"/>
    <property type="match status" value="1"/>
</dbReference>
<evidence type="ECO:0000313" key="5">
    <source>
        <dbReference type="EMBL" id="TWT55104.1"/>
    </source>
</evidence>
<dbReference type="InterPro" id="IPR023198">
    <property type="entry name" value="PGP-like_dom2"/>
</dbReference>
<dbReference type="PANTHER" id="PTHR43434">
    <property type="entry name" value="PHOSPHOGLYCOLATE PHOSPHATASE"/>
    <property type="match status" value="1"/>
</dbReference>
<dbReference type="GO" id="GO:0006281">
    <property type="term" value="P:DNA repair"/>
    <property type="evidence" value="ECO:0007669"/>
    <property type="project" value="TreeGrafter"/>
</dbReference>
<dbReference type="SUPFAM" id="SSF56784">
    <property type="entry name" value="HAD-like"/>
    <property type="match status" value="1"/>
</dbReference>
<dbReference type="Pfam" id="PF13419">
    <property type="entry name" value="HAD_2"/>
    <property type="match status" value="1"/>
</dbReference>
<name>A0A5C5WVX2_9BACT</name>
<dbReference type="InterPro" id="IPR023214">
    <property type="entry name" value="HAD_sf"/>
</dbReference>
<protein>
    <recommendedName>
        <fullName evidence="4">phosphoglycolate phosphatase</fullName>
        <ecNumber evidence="4">3.1.3.18</ecNumber>
    </recommendedName>
</protein>
<proteinExistence type="inferred from homology"/>
<dbReference type="InterPro" id="IPR036412">
    <property type="entry name" value="HAD-like_sf"/>
</dbReference>
<dbReference type="Gene3D" id="3.40.50.1000">
    <property type="entry name" value="HAD superfamily/HAD-like"/>
    <property type="match status" value="1"/>
</dbReference>
<comment type="catalytic activity">
    <reaction evidence="1">
        <text>2-phosphoglycolate + H2O = glycolate + phosphate</text>
        <dbReference type="Rhea" id="RHEA:14369"/>
        <dbReference type="ChEBI" id="CHEBI:15377"/>
        <dbReference type="ChEBI" id="CHEBI:29805"/>
        <dbReference type="ChEBI" id="CHEBI:43474"/>
        <dbReference type="ChEBI" id="CHEBI:58033"/>
        <dbReference type="EC" id="3.1.3.18"/>
    </reaction>
</comment>
<evidence type="ECO:0000256" key="2">
    <source>
        <dbReference type="ARBA" id="ARBA00004818"/>
    </source>
</evidence>
<comment type="pathway">
    <text evidence="2">Organic acid metabolism; glycolate biosynthesis; glycolate from 2-phosphoglycolate: step 1/1.</text>
</comment>
<dbReference type="Proteomes" id="UP000316598">
    <property type="component" value="Unassembled WGS sequence"/>
</dbReference>
<evidence type="ECO:0000313" key="6">
    <source>
        <dbReference type="Proteomes" id="UP000316598"/>
    </source>
</evidence>
<dbReference type="Gene3D" id="1.10.150.240">
    <property type="entry name" value="Putative phosphatase, domain 2"/>
    <property type="match status" value="1"/>
</dbReference>
<dbReference type="InterPro" id="IPR050155">
    <property type="entry name" value="HAD-like_hydrolase_sf"/>
</dbReference>
<dbReference type="RefSeq" id="WP_146515036.1">
    <property type="nucleotide sequence ID" value="NZ_SJPI01000001.1"/>
</dbReference>
<comment type="similarity">
    <text evidence="3">Belongs to the HAD-like hydrolase superfamily. CbbY/CbbZ/Gph/YieH family.</text>
</comment>
<dbReference type="GO" id="GO:0008967">
    <property type="term" value="F:phosphoglycolate phosphatase activity"/>
    <property type="evidence" value="ECO:0007669"/>
    <property type="project" value="UniProtKB-EC"/>
</dbReference>
<comment type="caution">
    <text evidence="5">The sequence shown here is derived from an EMBL/GenBank/DDBJ whole genome shotgun (WGS) entry which is preliminary data.</text>
</comment>
<accession>A0A5C5WVX2</accession>
<keyword evidence="6" id="KW-1185">Reference proteome</keyword>
<dbReference type="SFLD" id="SFLDS00003">
    <property type="entry name" value="Haloacid_Dehalogenase"/>
    <property type="match status" value="1"/>
</dbReference>
<sequence>MTTLLFDIDGTLLMTHNSGSGALKRAMSEEFGLVSPDVDLDFGGRTDRSILVELLTRNRIDPTPKNQERLSRRYVDLLPIVLVEHGGVLLPGVTDLLTRIGDFPEMQSYVMTGNLAQTARMKLDHFQLGDFFIDVFGGDHDEHRNDLARRAARKLRDLHGKTDHDELIVIGDTVADIECGHAIGAKVIAVATGSHVRERLEAAKPLAVVDDLSDADHLLQILNAR</sequence>
<dbReference type="EMBL" id="SJPI01000001">
    <property type="protein sequence ID" value="TWT55104.1"/>
    <property type="molecule type" value="Genomic_DNA"/>
</dbReference>
<dbReference type="EC" id="3.1.3.18" evidence="4"/>
<keyword evidence="5" id="KW-0378">Hydrolase</keyword>
<dbReference type="AlphaFoldDB" id="A0A5C5WVX2"/>
<reference evidence="5 6" key="1">
    <citation type="submission" date="2019-02" db="EMBL/GenBank/DDBJ databases">
        <title>Deep-cultivation of Planctomycetes and their phenomic and genomic characterization uncovers novel biology.</title>
        <authorList>
            <person name="Wiegand S."/>
            <person name="Jogler M."/>
            <person name="Boedeker C."/>
            <person name="Pinto D."/>
            <person name="Vollmers J."/>
            <person name="Rivas-Marin E."/>
            <person name="Kohn T."/>
            <person name="Peeters S.H."/>
            <person name="Heuer A."/>
            <person name="Rast P."/>
            <person name="Oberbeckmann S."/>
            <person name="Bunk B."/>
            <person name="Jeske O."/>
            <person name="Meyerdierks A."/>
            <person name="Storesund J.E."/>
            <person name="Kallscheuer N."/>
            <person name="Luecker S."/>
            <person name="Lage O.M."/>
            <person name="Pohl T."/>
            <person name="Merkel B.J."/>
            <person name="Hornburger P."/>
            <person name="Mueller R.-W."/>
            <person name="Bruemmer F."/>
            <person name="Labrenz M."/>
            <person name="Spormann A.M."/>
            <person name="Op Den Camp H."/>
            <person name="Overmann J."/>
            <person name="Amann R."/>
            <person name="Jetten M.S.M."/>
            <person name="Mascher T."/>
            <person name="Medema M.H."/>
            <person name="Devos D.P."/>
            <person name="Kaster A.-K."/>
            <person name="Ovreas L."/>
            <person name="Rohde M."/>
            <person name="Galperin M.Y."/>
            <person name="Jogler C."/>
        </authorList>
    </citation>
    <scope>NUCLEOTIDE SEQUENCE [LARGE SCALE GENOMIC DNA]</scope>
    <source>
        <strain evidence="5 6">Pla22</strain>
    </source>
</reference>
<dbReference type="InterPro" id="IPR041492">
    <property type="entry name" value="HAD_2"/>
</dbReference>
<gene>
    <name evidence="5" type="primary">gph</name>
    <name evidence="5" type="ORF">Pla22_27580</name>
</gene>
<evidence type="ECO:0000256" key="1">
    <source>
        <dbReference type="ARBA" id="ARBA00000830"/>
    </source>
</evidence>
<evidence type="ECO:0000256" key="3">
    <source>
        <dbReference type="ARBA" id="ARBA00006171"/>
    </source>
</evidence>
<dbReference type="SFLD" id="SFLDG01129">
    <property type="entry name" value="C1.5:_HAD__Beta-PGM__Phosphata"/>
    <property type="match status" value="1"/>
</dbReference>
<dbReference type="OrthoDB" id="9781769at2"/>
<evidence type="ECO:0000256" key="4">
    <source>
        <dbReference type="ARBA" id="ARBA00013078"/>
    </source>
</evidence>